<dbReference type="GeneID" id="25244833"/>
<feature type="region of interest" description="Disordered" evidence="1">
    <location>
        <begin position="31"/>
        <end position="93"/>
    </location>
</feature>
<organism evidence="2 3">
    <name type="scientific">Haloferax gibbonsii</name>
    <dbReference type="NCBI Taxonomy" id="35746"/>
    <lineage>
        <taxon>Archaea</taxon>
        <taxon>Methanobacteriati</taxon>
        <taxon>Methanobacteriota</taxon>
        <taxon>Stenosarchaea group</taxon>
        <taxon>Halobacteria</taxon>
        <taxon>Halobacteriales</taxon>
        <taxon>Haloferacaceae</taxon>
        <taxon>Haloferax</taxon>
    </lineage>
</organism>
<feature type="compositionally biased region" description="Basic and acidic residues" evidence="1">
    <location>
        <begin position="78"/>
        <end position="93"/>
    </location>
</feature>
<dbReference type="PATRIC" id="fig|35746.4.peg.568"/>
<evidence type="ECO:0000313" key="2">
    <source>
        <dbReference type="EMBL" id="AKU06699.1"/>
    </source>
</evidence>
<evidence type="ECO:0000313" key="3">
    <source>
        <dbReference type="Proteomes" id="UP000066124"/>
    </source>
</evidence>
<sequence>MPAGGLVFFLFVLLSIGAAIALYAAIQAETSDLPTMSREEAERRARDEGMRYNEKHGRGTDRRPDENDRGDGSGWGSERIDDRDRGRDDARDW</sequence>
<gene>
    <name evidence="2" type="ORF">ABY42_02690</name>
</gene>
<name>A0A0K1IQL5_HALGI</name>
<evidence type="ECO:0000256" key="1">
    <source>
        <dbReference type="SAM" id="MobiDB-lite"/>
    </source>
</evidence>
<accession>A0A0K1IQL5</accession>
<dbReference type="KEGG" id="hgi:ABY42_02690"/>
<dbReference type="InterPro" id="IPR058456">
    <property type="entry name" value="DUF8143"/>
</dbReference>
<dbReference type="Proteomes" id="UP000066124">
    <property type="component" value="Chromosome"/>
</dbReference>
<dbReference type="AlphaFoldDB" id="A0A0K1IQL5"/>
<proteinExistence type="predicted"/>
<dbReference type="RefSeq" id="WP_050458658.1">
    <property type="nucleotide sequence ID" value="NZ_CP011947.1"/>
</dbReference>
<dbReference type="Pfam" id="PF26467">
    <property type="entry name" value="DUF8143"/>
    <property type="match status" value="1"/>
</dbReference>
<protein>
    <submittedName>
        <fullName evidence="2">Uncharacterized protein</fullName>
    </submittedName>
</protein>
<reference evidence="3" key="1">
    <citation type="journal article" date="2015" name="J. Biotechnol.">
        <title>Complete genome sequence of Haloferax gibbonsii strain ARA6, a potential producer of polyhydroxyalkanoates and halocins isolated from Araruama, Rio de Janeiro, Brasil.</title>
        <authorList>
            <person name="Pinto L.H."/>
            <person name="D'Alincourt Carvalho-Assef A.P."/>
            <person name="Vieira R.P."/>
            <person name="Clementino M.M."/>
            <person name="Albano R.M."/>
        </authorList>
    </citation>
    <scope>NUCLEOTIDE SEQUENCE [LARGE SCALE GENOMIC DNA]</scope>
    <source>
        <strain evidence="3">ARA6</strain>
    </source>
</reference>
<dbReference type="EMBL" id="CP011947">
    <property type="protein sequence ID" value="AKU06699.1"/>
    <property type="molecule type" value="Genomic_DNA"/>
</dbReference>
<feature type="compositionally biased region" description="Basic and acidic residues" evidence="1">
    <location>
        <begin position="37"/>
        <end position="71"/>
    </location>
</feature>